<feature type="region of interest" description="Disordered" evidence="4">
    <location>
        <begin position="555"/>
        <end position="589"/>
    </location>
</feature>
<dbReference type="InterPro" id="IPR036770">
    <property type="entry name" value="Ankyrin_rpt-contain_sf"/>
</dbReference>
<keyword evidence="1" id="KW-0677">Repeat</keyword>
<dbReference type="PROSITE" id="PS50088">
    <property type="entry name" value="ANK_REPEAT"/>
    <property type="match status" value="6"/>
</dbReference>
<feature type="compositionally biased region" description="Polar residues" evidence="4">
    <location>
        <begin position="11"/>
        <end position="22"/>
    </location>
</feature>
<dbReference type="InterPro" id="IPR002110">
    <property type="entry name" value="Ankyrin_rpt"/>
</dbReference>
<gene>
    <name evidence="5" type="ORF">HPG69_006116</name>
</gene>
<organism evidence="5 6">
    <name type="scientific">Diceros bicornis minor</name>
    <name type="common">South-central black rhinoceros</name>
    <dbReference type="NCBI Taxonomy" id="77932"/>
    <lineage>
        <taxon>Eukaryota</taxon>
        <taxon>Metazoa</taxon>
        <taxon>Chordata</taxon>
        <taxon>Craniata</taxon>
        <taxon>Vertebrata</taxon>
        <taxon>Euteleostomi</taxon>
        <taxon>Mammalia</taxon>
        <taxon>Eutheria</taxon>
        <taxon>Laurasiatheria</taxon>
        <taxon>Perissodactyla</taxon>
        <taxon>Rhinocerotidae</taxon>
        <taxon>Diceros</taxon>
    </lineage>
</organism>
<feature type="compositionally biased region" description="Low complexity" evidence="4">
    <location>
        <begin position="66"/>
        <end position="77"/>
    </location>
</feature>
<dbReference type="Gene3D" id="1.25.40.20">
    <property type="entry name" value="Ankyrin repeat-containing domain"/>
    <property type="match status" value="4"/>
</dbReference>
<feature type="compositionally biased region" description="Polar residues" evidence="4">
    <location>
        <begin position="577"/>
        <end position="588"/>
    </location>
</feature>
<dbReference type="Pfam" id="PF12796">
    <property type="entry name" value="Ank_2"/>
    <property type="match status" value="2"/>
</dbReference>
<dbReference type="PRINTS" id="PR01415">
    <property type="entry name" value="ANKYRIN"/>
</dbReference>
<dbReference type="SMART" id="SM00248">
    <property type="entry name" value="ANK"/>
    <property type="match status" value="8"/>
</dbReference>
<dbReference type="SUPFAM" id="SSF48403">
    <property type="entry name" value="Ankyrin repeat"/>
    <property type="match status" value="2"/>
</dbReference>
<keyword evidence="2 3" id="KW-0040">ANK repeat</keyword>
<sequence length="622" mass="65483">MRGPLGCGWARTSTERTPSQRTEPLGALPPGVTGSQAPQEAKQWPGPQGDEGSMLAWRAGQRPPASMQDSSSSQMDSRSSELGEQDLREELQWIELGSEEALGDGTEGPSVSQAWGCLLQVVWRGHVGLATQLLQQGASVEERDRAGRTPLHLAVLRGHVPLVSLLLQRGAPVGAADRAGRTPLHEAAWHGHSRVAELLLRRGATAAARSRAGLTPLHWAAALGRTLLAGRLLSAPGPCPAAADARGWTVAHWAAAGGWLPVLELVAAGGGAGLDGALIVAAAAGRTAALRLLLARGARVDARDGAGATALGVAAGLGHRQVRPGLDPEATGLHHPTPPSCREGADVMDPSSRRGRRGRTLRPRPEGGRGALGTGSFTEWGSSVERPRPDEVWGRQTPHRPGQGWPLPSPSLLFQDMEVLLDHGADPSLQDRHRRSALHRAAARGHLPAVQLLAAWGAEVDARDSLGLTPLHHAARGGHVEVAGHLLDRGTQVNSAGWLHKTPLHLAVECGHGPTTELLLSRGASPTLRTQWGEVAQDLVSEGACPRRCLPFAENRSVGGTEGPQGPWLLASGLSPRGQSRTDSSWLPQPSECAGLLPSELRPPAWAEGRTAKRFLEEEAVA</sequence>
<evidence type="ECO:0000256" key="1">
    <source>
        <dbReference type="ARBA" id="ARBA00022737"/>
    </source>
</evidence>
<accession>A0A7J7EUV3</accession>
<feature type="region of interest" description="Disordered" evidence="4">
    <location>
        <begin position="322"/>
        <end position="409"/>
    </location>
</feature>
<reference evidence="5 6" key="1">
    <citation type="journal article" date="2020" name="Mol. Biol. Evol.">
        <title>Interspecific Gene Flow and the Evolution of Specialization in Black and White Rhinoceros.</title>
        <authorList>
            <person name="Moodley Y."/>
            <person name="Westbury M.V."/>
            <person name="Russo I.M."/>
            <person name="Gopalakrishnan S."/>
            <person name="Rakotoarivelo A."/>
            <person name="Olsen R.A."/>
            <person name="Prost S."/>
            <person name="Tunstall T."/>
            <person name="Ryder O.A."/>
            <person name="Dalen L."/>
            <person name="Bruford M.W."/>
        </authorList>
    </citation>
    <scope>NUCLEOTIDE SEQUENCE [LARGE SCALE GENOMIC DNA]</scope>
    <source>
        <strain evidence="5">SBR-YM</strain>
        <tissue evidence="5">Skin</tissue>
    </source>
</reference>
<dbReference type="PROSITE" id="PS50297">
    <property type="entry name" value="ANK_REP_REGION"/>
    <property type="match status" value="5"/>
</dbReference>
<protein>
    <recommendedName>
        <fullName evidence="7">Ankyrin repeat domain-containing protein 65</fullName>
    </recommendedName>
</protein>
<dbReference type="PANTHER" id="PTHR24161">
    <property type="entry name" value="ANK_REP_REGION DOMAIN-CONTAINING PROTEIN-RELATED"/>
    <property type="match status" value="1"/>
</dbReference>
<evidence type="ECO:0000256" key="2">
    <source>
        <dbReference type="ARBA" id="ARBA00023043"/>
    </source>
</evidence>
<dbReference type="EMBL" id="JACDTQ010002358">
    <property type="protein sequence ID" value="KAF5919364.1"/>
    <property type="molecule type" value="Genomic_DNA"/>
</dbReference>
<dbReference type="Proteomes" id="UP000551758">
    <property type="component" value="Unassembled WGS sequence"/>
</dbReference>
<dbReference type="PANTHER" id="PTHR24161:SF85">
    <property type="entry name" value="PALMITOYLTRANSFERASE HIP14"/>
    <property type="match status" value="1"/>
</dbReference>
<feature type="repeat" description="ANK" evidence="3">
    <location>
        <begin position="146"/>
        <end position="178"/>
    </location>
</feature>
<evidence type="ECO:0008006" key="7">
    <source>
        <dbReference type="Google" id="ProtNLM"/>
    </source>
</evidence>
<feature type="repeat" description="ANK" evidence="3">
    <location>
        <begin position="277"/>
        <end position="305"/>
    </location>
</feature>
<feature type="repeat" description="ANK" evidence="3">
    <location>
        <begin position="499"/>
        <end position="531"/>
    </location>
</feature>
<comment type="caution">
    <text evidence="5">The sequence shown here is derived from an EMBL/GenBank/DDBJ whole genome shotgun (WGS) entry which is preliminary data.</text>
</comment>
<name>A0A7J7EUV3_DICBM</name>
<keyword evidence="6" id="KW-1185">Reference proteome</keyword>
<proteinExistence type="predicted"/>
<feature type="repeat" description="ANK" evidence="3">
    <location>
        <begin position="179"/>
        <end position="211"/>
    </location>
</feature>
<evidence type="ECO:0000256" key="4">
    <source>
        <dbReference type="SAM" id="MobiDB-lite"/>
    </source>
</evidence>
<feature type="repeat" description="ANK" evidence="3">
    <location>
        <begin position="433"/>
        <end position="465"/>
    </location>
</feature>
<feature type="repeat" description="ANK" evidence="3">
    <location>
        <begin position="466"/>
        <end position="498"/>
    </location>
</feature>
<evidence type="ECO:0000313" key="6">
    <source>
        <dbReference type="Proteomes" id="UP000551758"/>
    </source>
</evidence>
<evidence type="ECO:0000256" key="3">
    <source>
        <dbReference type="PROSITE-ProRule" id="PRU00023"/>
    </source>
</evidence>
<feature type="region of interest" description="Disordered" evidence="4">
    <location>
        <begin position="1"/>
        <end position="84"/>
    </location>
</feature>
<evidence type="ECO:0000313" key="5">
    <source>
        <dbReference type="EMBL" id="KAF5919364.1"/>
    </source>
</evidence>
<feature type="compositionally biased region" description="Basic residues" evidence="4">
    <location>
        <begin position="353"/>
        <end position="362"/>
    </location>
</feature>
<dbReference type="AlphaFoldDB" id="A0A7J7EUV3"/>